<dbReference type="InterPro" id="IPR046357">
    <property type="entry name" value="PPIase_dom_sf"/>
</dbReference>
<evidence type="ECO:0000313" key="11">
    <source>
        <dbReference type="Proteomes" id="UP001218231"/>
    </source>
</evidence>
<dbReference type="PROSITE" id="PS50059">
    <property type="entry name" value="FKBP_PPIASE"/>
    <property type="match status" value="1"/>
</dbReference>
<dbReference type="RefSeq" id="WP_273616413.1">
    <property type="nucleotide sequence ID" value="NZ_CP117417.1"/>
</dbReference>
<dbReference type="Pfam" id="PF00254">
    <property type="entry name" value="FKBP_C"/>
    <property type="match status" value="1"/>
</dbReference>
<feature type="region of interest" description="Disordered" evidence="7">
    <location>
        <begin position="188"/>
        <end position="214"/>
    </location>
</feature>
<accession>A0ABY7TRX6</accession>
<dbReference type="PANTHER" id="PTHR43811">
    <property type="entry name" value="FKBP-TYPE PEPTIDYL-PROLYL CIS-TRANS ISOMERASE FKPA"/>
    <property type="match status" value="1"/>
</dbReference>
<reference evidence="10 11" key="1">
    <citation type="submission" date="2023-02" db="EMBL/GenBank/DDBJ databases">
        <title>Genome sequence of Novosphingobium humi KACC 19094.</title>
        <authorList>
            <person name="Kim S."/>
            <person name="Heo J."/>
            <person name="Kwon S.-W."/>
        </authorList>
    </citation>
    <scope>NUCLEOTIDE SEQUENCE [LARGE SCALE GENOMIC DNA]</scope>
    <source>
        <strain evidence="10 11">KACC 19094</strain>
    </source>
</reference>
<evidence type="ECO:0000313" key="10">
    <source>
        <dbReference type="EMBL" id="WCT75949.1"/>
    </source>
</evidence>
<evidence type="ECO:0000256" key="3">
    <source>
        <dbReference type="ARBA" id="ARBA00023110"/>
    </source>
</evidence>
<evidence type="ECO:0000256" key="2">
    <source>
        <dbReference type="ARBA" id="ARBA00006577"/>
    </source>
</evidence>
<dbReference type="Gene3D" id="3.10.50.40">
    <property type="match status" value="1"/>
</dbReference>
<evidence type="ECO:0000256" key="8">
    <source>
        <dbReference type="SAM" id="SignalP"/>
    </source>
</evidence>
<dbReference type="GO" id="GO:0003755">
    <property type="term" value="F:peptidyl-prolyl cis-trans isomerase activity"/>
    <property type="evidence" value="ECO:0007669"/>
    <property type="project" value="UniProtKB-EC"/>
</dbReference>
<dbReference type="PANTHER" id="PTHR43811:SF19">
    <property type="entry name" value="39 KDA FK506-BINDING NUCLEAR PROTEIN"/>
    <property type="match status" value="1"/>
</dbReference>
<keyword evidence="3 5" id="KW-0697">Rotamase</keyword>
<proteinExistence type="inferred from homology"/>
<evidence type="ECO:0000256" key="5">
    <source>
        <dbReference type="PROSITE-ProRule" id="PRU00277"/>
    </source>
</evidence>
<protein>
    <recommendedName>
        <fullName evidence="6">Peptidyl-prolyl cis-trans isomerase</fullName>
        <ecNumber evidence="6">5.2.1.8</ecNumber>
    </recommendedName>
</protein>
<keyword evidence="11" id="KW-1185">Reference proteome</keyword>
<name>A0ABY7TRX6_9SPHN</name>
<evidence type="ECO:0000256" key="6">
    <source>
        <dbReference type="RuleBase" id="RU003915"/>
    </source>
</evidence>
<feature type="compositionally biased region" description="Low complexity" evidence="7">
    <location>
        <begin position="191"/>
        <end position="202"/>
    </location>
</feature>
<evidence type="ECO:0000259" key="9">
    <source>
        <dbReference type="PROSITE" id="PS50059"/>
    </source>
</evidence>
<evidence type="ECO:0000256" key="4">
    <source>
        <dbReference type="ARBA" id="ARBA00023235"/>
    </source>
</evidence>
<sequence>MKQLSRALSPLALSLSFAGALSLFGAAHAASPAHKPAAAKSAAPAAKTAVAASNAIIPLPLNPILPPAQRVCGTKTASGVSFTMLRPATGPVPAEEDYVLVNYIGYLAATGAVFDQGMHATFPVAGVIPGFSQGLQMVPKGGIARFCIPAAMGYGAQAAGPIPANSDLVFQVELVDYKTGAEIETMRKARAAATAPAETAPAAPAPAPTGTPQQ</sequence>
<dbReference type="EMBL" id="CP117417">
    <property type="protein sequence ID" value="WCT75949.1"/>
    <property type="molecule type" value="Genomic_DNA"/>
</dbReference>
<keyword evidence="4 5" id="KW-0413">Isomerase</keyword>
<dbReference type="Proteomes" id="UP001218231">
    <property type="component" value="Chromosome"/>
</dbReference>
<gene>
    <name evidence="10" type="ORF">PQ457_08205</name>
</gene>
<comment type="catalytic activity">
    <reaction evidence="1 5 6">
        <text>[protein]-peptidylproline (omega=180) = [protein]-peptidylproline (omega=0)</text>
        <dbReference type="Rhea" id="RHEA:16237"/>
        <dbReference type="Rhea" id="RHEA-COMP:10747"/>
        <dbReference type="Rhea" id="RHEA-COMP:10748"/>
        <dbReference type="ChEBI" id="CHEBI:83833"/>
        <dbReference type="ChEBI" id="CHEBI:83834"/>
        <dbReference type="EC" id="5.2.1.8"/>
    </reaction>
</comment>
<dbReference type="EC" id="5.2.1.8" evidence="6"/>
<feature type="chain" id="PRO_5047194911" description="Peptidyl-prolyl cis-trans isomerase" evidence="8">
    <location>
        <begin position="30"/>
        <end position="214"/>
    </location>
</feature>
<keyword evidence="8" id="KW-0732">Signal</keyword>
<feature type="domain" description="PPIase FKBP-type" evidence="9">
    <location>
        <begin position="96"/>
        <end position="178"/>
    </location>
</feature>
<evidence type="ECO:0000256" key="1">
    <source>
        <dbReference type="ARBA" id="ARBA00000971"/>
    </source>
</evidence>
<organism evidence="10 11">
    <name type="scientific">Novosphingobium humi</name>
    <dbReference type="NCBI Taxonomy" id="2282397"/>
    <lineage>
        <taxon>Bacteria</taxon>
        <taxon>Pseudomonadati</taxon>
        <taxon>Pseudomonadota</taxon>
        <taxon>Alphaproteobacteria</taxon>
        <taxon>Sphingomonadales</taxon>
        <taxon>Sphingomonadaceae</taxon>
        <taxon>Novosphingobium</taxon>
    </lineage>
</organism>
<comment type="similarity">
    <text evidence="2 6">Belongs to the FKBP-type PPIase family.</text>
</comment>
<feature type="compositionally biased region" description="Pro residues" evidence="7">
    <location>
        <begin position="203"/>
        <end position="214"/>
    </location>
</feature>
<evidence type="ECO:0000256" key="7">
    <source>
        <dbReference type="SAM" id="MobiDB-lite"/>
    </source>
</evidence>
<feature type="signal peptide" evidence="8">
    <location>
        <begin position="1"/>
        <end position="29"/>
    </location>
</feature>
<dbReference type="InterPro" id="IPR001179">
    <property type="entry name" value="PPIase_FKBP_dom"/>
</dbReference>
<dbReference type="SUPFAM" id="SSF54534">
    <property type="entry name" value="FKBP-like"/>
    <property type="match status" value="1"/>
</dbReference>